<evidence type="ECO:0000256" key="1">
    <source>
        <dbReference type="ARBA" id="ARBA00004651"/>
    </source>
</evidence>
<dbReference type="OMA" id="GQAVCMA"/>
<organism evidence="9">
    <name type="scientific">Dendroctonus ponderosae</name>
    <name type="common">Mountain pine beetle</name>
    <dbReference type="NCBI Taxonomy" id="77166"/>
    <lineage>
        <taxon>Eukaryota</taxon>
        <taxon>Metazoa</taxon>
        <taxon>Ecdysozoa</taxon>
        <taxon>Arthropoda</taxon>
        <taxon>Hexapoda</taxon>
        <taxon>Insecta</taxon>
        <taxon>Pterygota</taxon>
        <taxon>Neoptera</taxon>
        <taxon>Endopterygota</taxon>
        <taxon>Coleoptera</taxon>
        <taxon>Polyphaga</taxon>
        <taxon>Cucujiformia</taxon>
        <taxon>Curculionidae</taxon>
        <taxon>Scolytinae</taxon>
        <taxon>Dendroctonus</taxon>
    </lineage>
</organism>
<evidence type="ECO:0000256" key="6">
    <source>
        <dbReference type="ARBA" id="ARBA00022989"/>
    </source>
</evidence>
<dbReference type="GO" id="GO:0022857">
    <property type="term" value="F:transmembrane transporter activity"/>
    <property type="evidence" value="ECO:0007669"/>
    <property type="project" value="InterPro"/>
</dbReference>
<protein>
    <submittedName>
        <fullName evidence="9">Uncharacterized protein</fullName>
    </submittedName>
</protein>
<name>N6T9V7_DENPD</name>
<dbReference type="InterPro" id="IPR020846">
    <property type="entry name" value="MFS_dom"/>
</dbReference>
<dbReference type="PRINTS" id="PR00171">
    <property type="entry name" value="SUGRTRNSPORT"/>
</dbReference>
<dbReference type="GO" id="GO:0005886">
    <property type="term" value="C:plasma membrane"/>
    <property type="evidence" value="ECO:0007669"/>
    <property type="project" value="UniProtKB-SubCell"/>
</dbReference>
<dbReference type="AlphaFoldDB" id="N6T9V7"/>
<evidence type="ECO:0000256" key="4">
    <source>
        <dbReference type="ARBA" id="ARBA00022597"/>
    </source>
</evidence>
<dbReference type="PROSITE" id="PS50850">
    <property type="entry name" value="MFS"/>
    <property type="match status" value="1"/>
</dbReference>
<feature type="non-terminal residue" evidence="9">
    <location>
        <position position="1"/>
    </location>
</feature>
<dbReference type="InterPro" id="IPR036259">
    <property type="entry name" value="MFS_trans_sf"/>
</dbReference>
<dbReference type="OrthoDB" id="6339427at2759"/>
<dbReference type="EMBL" id="KB741039">
    <property type="protein sequence ID" value="ENN74518.1"/>
    <property type="molecule type" value="Genomic_DNA"/>
</dbReference>
<evidence type="ECO:0000256" key="3">
    <source>
        <dbReference type="ARBA" id="ARBA00022475"/>
    </source>
</evidence>
<dbReference type="InterPro" id="IPR003663">
    <property type="entry name" value="Sugar/inositol_transpt"/>
</dbReference>
<evidence type="ECO:0000256" key="7">
    <source>
        <dbReference type="ARBA" id="ARBA00023136"/>
    </source>
</evidence>
<proteinExistence type="predicted"/>
<dbReference type="FunFam" id="1.20.1250.20:FF:000218">
    <property type="entry name" value="facilitated trehalose transporter Tret1"/>
    <property type="match status" value="1"/>
</dbReference>
<keyword evidence="4" id="KW-0762">Sugar transport</keyword>
<dbReference type="Gene3D" id="1.20.1250.20">
    <property type="entry name" value="MFS general substrate transporter like domains"/>
    <property type="match status" value="1"/>
</dbReference>
<evidence type="ECO:0000256" key="5">
    <source>
        <dbReference type="ARBA" id="ARBA00022692"/>
    </source>
</evidence>
<dbReference type="Pfam" id="PF00083">
    <property type="entry name" value="Sugar_tr"/>
    <property type="match status" value="1"/>
</dbReference>
<dbReference type="HOGENOM" id="CLU_001265_30_5_1"/>
<comment type="subcellular location">
    <subcellularLocation>
        <location evidence="1">Cell membrane</location>
        <topology evidence="1">Multi-pass membrane protein</topology>
    </subcellularLocation>
</comment>
<evidence type="ECO:0000256" key="8">
    <source>
        <dbReference type="ARBA" id="ARBA00023180"/>
    </source>
</evidence>
<evidence type="ECO:0000313" key="9">
    <source>
        <dbReference type="EMBL" id="ENN74518.1"/>
    </source>
</evidence>
<keyword evidence="6" id="KW-1133">Transmembrane helix</keyword>
<keyword evidence="2" id="KW-0813">Transport</keyword>
<dbReference type="SUPFAM" id="SSF103473">
    <property type="entry name" value="MFS general substrate transporter"/>
    <property type="match status" value="1"/>
</dbReference>
<keyword evidence="7" id="KW-0472">Membrane</keyword>
<dbReference type="InterPro" id="IPR050549">
    <property type="entry name" value="MFS_Trehalose_Transporter"/>
</dbReference>
<dbReference type="PANTHER" id="PTHR48021">
    <property type="match status" value="1"/>
</dbReference>
<evidence type="ECO:0000256" key="2">
    <source>
        <dbReference type="ARBA" id="ARBA00022448"/>
    </source>
</evidence>
<reference evidence="9" key="1">
    <citation type="journal article" date="2013" name="Genome Biol.">
        <title>Draft genome of the mountain pine beetle, Dendroctonus ponderosae Hopkins, a major forest pest.</title>
        <authorList>
            <person name="Keeling C.I."/>
            <person name="Yuen M.M."/>
            <person name="Liao N.Y."/>
            <person name="Docking T.R."/>
            <person name="Chan S.K."/>
            <person name="Taylor G.A."/>
            <person name="Palmquist D.L."/>
            <person name="Jackman S.D."/>
            <person name="Nguyen A."/>
            <person name="Li M."/>
            <person name="Henderson H."/>
            <person name="Janes J.K."/>
            <person name="Zhao Y."/>
            <person name="Pandoh P."/>
            <person name="Moore R."/>
            <person name="Sperling F.A."/>
            <person name="Huber D.P."/>
            <person name="Birol I."/>
            <person name="Jones S.J."/>
            <person name="Bohlmann J."/>
        </authorList>
    </citation>
    <scope>NUCLEOTIDE SEQUENCE</scope>
</reference>
<gene>
    <name evidence="9" type="ORF">YQE_08842</name>
</gene>
<keyword evidence="3" id="KW-1003">Cell membrane</keyword>
<dbReference type="PANTHER" id="PTHR48021:SF34">
    <property type="entry name" value="FACILITATED TREHALOSE TRANSPORTER TRET1-2 HOMOLOG-LIKE PROTEIN"/>
    <property type="match status" value="1"/>
</dbReference>
<accession>N6T9V7</accession>
<dbReference type="InterPro" id="IPR005828">
    <property type="entry name" value="MFS_sugar_transport-like"/>
</dbReference>
<keyword evidence="8" id="KW-0325">Glycoprotein</keyword>
<feature type="non-terminal residue" evidence="9">
    <location>
        <position position="454"/>
    </location>
</feature>
<keyword evidence="5" id="KW-0812">Transmembrane</keyword>
<sequence>VAGPSRQLLITGKPEYLGQLLASLAVSLGPLASGLGKGYSSPAIASLLQRDAKAFDLNGQQASWLASLSLLGALFGAPLGGVAVKWGRKRALLMAGAPLSLCWILTGFAFSVEIMCFAAFTSGFLVAIVQLAAQMYVSEIAAPSIRGGLSALLKISGHAGSLVAFAAGAFLDWRQLAGLISFAPAAMCLAMLRIPESPGWLVLKGYDSEAEKALRWLRGDSADLQLELSILQTHIMSKRISSSPKLLLQTLRTPALISCGLMFFQRFSGAHAFHFYVVSVFKETFGGTNPHTAAVAVAVVQLLSALLSGLLVDSAGRLPLLVASSVLMSLALASFGSFAYYKEANPKSVTNLDWIPLLCVLVFTVAFSLGISPISWLLVSELFSLEHRGLGTALATGFSYLCAFVGVKTFVDFREWLGLYGAFWLYAFISVCGLCFVVCCVPETKGRDLTEIDT</sequence>